<protein>
    <submittedName>
        <fullName evidence="2">Uncharacterized protein</fullName>
    </submittedName>
</protein>
<proteinExistence type="predicted"/>
<comment type="caution">
    <text evidence="2">The sequence shown here is derived from an EMBL/GenBank/DDBJ whole genome shotgun (WGS) entry which is preliminary data.</text>
</comment>
<gene>
    <name evidence="2" type="ORF">GCM10009539_33770</name>
</gene>
<accession>A0ABN0UC37</accession>
<evidence type="ECO:0000313" key="2">
    <source>
        <dbReference type="EMBL" id="GAA0245660.1"/>
    </source>
</evidence>
<dbReference type="Proteomes" id="UP001500967">
    <property type="component" value="Unassembled WGS sequence"/>
</dbReference>
<organism evidence="2 3">
    <name type="scientific">Cryptosporangium japonicum</name>
    <dbReference type="NCBI Taxonomy" id="80872"/>
    <lineage>
        <taxon>Bacteria</taxon>
        <taxon>Bacillati</taxon>
        <taxon>Actinomycetota</taxon>
        <taxon>Actinomycetes</taxon>
        <taxon>Cryptosporangiales</taxon>
        <taxon>Cryptosporangiaceae</taxon>
        <taxon>Cryptosporangium</taxon>
    </lineage>
</organism>
<dbReference type="EMBL" id="BAAAGX010000014">
    <property type="protein sequence ID" value="GAA0245660.1"/>
    <property type="molecule type" value="Genomic_DNA"/>
</dbReference>
<keyword evidence="3" id="KW-1185">Reference proteome</keyword>
<feature type="region of interest" description="Disordered" evidence="1">
    <location>
        <begin position="24"/>
        <end position="44"/>
    </location>
</feature>
<evidence type="ECO:0000313" key="3">
    <source>
        <dbReference type="Proteomes" id="UP001500967"/>
    </source>
</evidence>
<reference evidence="2 3" key="1">
    <citation type="journal article" date="2019" name="Int. J. Syst. Evol. Microbiol.">
        <title>The Global Catalogue of Microorganisms (GCM) 10K type strain sequencing project: providing services to taxonomists for standard genome sequencing and annotation.</title>
        <authorList>
            <consortium name="The Broad Institute Genomics Platform"/>
            <consortium name="The Broad Institute Genome Sequencing Center for Infectious Disease"/>
            <person name="Wu L."/>
            <person name="Ma J."/>
        </authorList>
    </citation>
    <scope>NUCLEOTIDE SEQUENCE [LARGE SCALE GENOMIC DNA]</scope>
    <source>
        <strain evidence="2 3">JCM 10425</strain>
    </source>
</reference>
<evidence type="ECO:0000256" key="1">
    <source>
        <dbReference type="SAM" id="MobiDB-lite"/>
    </source>
</evidence>
<dbReference type="InterPro" id="IPR046041">
    <property type="entry name" value="DUF5999"/>
</dbReference>
<name>A0ABN0UC37_9ACTN</name>
<sequence>MAPHSQSDPNNQYILTGDPSMCPHEPQCPSFEAPDRDAASTLATHPEQGWSLLCNGVIVFEDTGELLPDGRCVDPCRPEPAHAAA</sequence>
<dbReference type="Pfam" id="PF19462">
    <property type="entry name" value="DUF5999"/>
    <property type="match status" value="1"/>
</dbReference>